<dbReference type="InterPro" id="IPR050879">
    <property type="entry name" value="Acyltransferase_3"/>
</dbReference>
<gene>
    <name evidence="3" type="ORF">D8B20_17645</name>
</gene>
<dbReference type="OrthoDB" id="9767863at2"/>
<dbReference type="KEGG" id="pdis:D8B20_17645"/>
<keyword evidence="3" id="KW-0012">Acyltransferase</keyword>
<feature type="transmembrane region" description="Helical" evidence="1">
    <location>
        <begin position="244"/>
        <end position="264"/>
    </location>
</feature>
<dbReference type="AlphaFoldDB" id="A0A518XHU1"/>
<feature type="domain" description="Acyltransferase 3" evidence="2">
    <location>
        <begin position="70"/>
        <end position="384"/>
    </location>
</feature>
<dbReference type="GO" id="GO:0000271">
    <property type="term" value="P:polysaccharide biosynthetic process"/>
    <property type="evidence" value="ECO:0007669"/>
    <property type="project" value="TreeGrafter"/>
</dbReference>
<feature type="transmembrane region" description="Helical" evidence="1">
    <location>
        <begin position="364"/>
        <end position="388"/>
    </location>
</feature>
<sequence>MDLCQRPDQQILREKPPRCVLHYRENAAGSACEMQAHQHAAHYENLLCRQTSPLLNPRRHNHRRSHSMIVSIQYLRGIAALMVVLTHIRIKGQQYQTGSAEGFTIGGDGVDLFFIISGFIMCFTTHSQRLSPARFMINRAVRILPLYWVLTLVALLVFLIAPDKVNASGGTTGIAESFLLLPTGARFLIHNGWTLSYEFYYYAIFALFLCLSARVWLRYTAVLLTLLLLSLCGVVIQPESAAGQFLFSELLMEFALGIVAWIIYCGYRPGNRLAGVLLLSGITFLLVKNICGVPEGVTSKVLTSGLPMFFIFLGLISLEEQIKRLRGPLSKALSLLGNSSYSLYLAHPFALSPLAMMLKHLQLLSAPLFTSVLLAGSLITGIATWYLLEKPLSRLTARLK</sequence>
<protein>
    <submittedName>
        <fullName evidence="3">Acyltransferase</fullName>
    </submittedName>
</protein>
<keyword evidence="1" id="KW-0812">Transmembrane</keyword>
<dbReference type="GO" id="GO:0016020">
    <property type="term" value="C:membrane"/>
    <property type="evidence" value="ECO:0007669"/>
    <property type="project" value="TreeGrafter"/>
</dbReference>
<evidence type="ECO:0000313" key="4">
    <source>
        <dbReference type="Proteomes" id="UP000319411"/>
    </source>
</evidence>
<organism evidence="3 4">
    <name type="scientific">Candidatus Pantoea soli</name>
    <dbReference type="NCBI Taxonomy" id="3098669"/>
    <lineage>
        <taxon>Bacteria</taxon>
        <taxon>Pseudomonadati</taxon>
        <taxon>Pseudomonadota</taxon>
        <taxon>Gammaproteobacteria</taxon>
        <taxon>Enterobacterales</taxon>
        <taxon>Erwiniaceae</taxon>
        <taxon>Pantoea</taxon>
    </lineage>
</organism>
<evidence type="ECO:0000259" key="2">
    <source>
        <dbReference type="Pfam" id="PF01757"/>
    </source>
</evidence>
<dbReference type="InterPro" id="IPR002656">
    <property type="entry name" value="Acyl_transf_3_dom"/>
</dbReference>
<keyword evidence="3" id="KW-0614">Plasmid</keyword>
<proteinExistence type="predicted"/>
<name>A0A518XHU1_9GAMM</name>
<dbReference type="GO" id="GO:0016747">
    <property type="term" value="F:acyltransferase activity, transferring groups other than amino-acyl groups"/>
    <property type="evidence" value="ECO:0007669"/>
    <property type="project" value="InterPro"/>
</dbReference>
<feature type="transmembrane region" description="Helical" evidence="1">
    <location>
        <begin position="102"/>
        <end position="123"/>
    </location>
</feature>
<evidence type="ECO:0000313" key="3">
    <source>
        <dbReference type="EMBL" id="QDY43761.1"/>
    </source>
</evidence>
<dbReference type="PANTHER" id="PTHR23028:SF131">
    <property type="entry name" value="BLR2367 PROTEIN"/>
    <property type="match status" value="1"/>
</dbReference>
<dbReference type="Pfam" id="PF01757">
    <property type="entry name" value="Acyl_transf_3"/>
    <property type="match status" value="1"/>
</dbReference>
<keyword evidence="4" id="KW-1185">Reference proteome</keyword>
<keyword evidence="1" id="KW-0472">Membrane</keyword>
<keyword evidence="1" id="KW-1133">Transmembrane helix</keyword>
<feature type="transmembrane region" description="Helical" evidence="1">
    <location>
        <begin position="276"/>
        <end position="295"/>
    </location>
</feature>
<feature type="transmembrane region" description="Helical" evidence="1">
    <location>
        <begin position="144"/>
        <end position="161"/>
    </location>
</feature>
<feature type="transmembrane region" description="Helical" evidence="1">
    <location>
        <begin position="68"/>
        <end position="90"/>
    </location>
</feature>
<dbReference type="EMBL" id="CP032703">
    <property type="protein sequence ID" value="QDY43761.1"/>
    <property type="molecule type" value="Genomic_DNA"/>
</dbReference>
<accession>A0A518XHU1</accession>
<feature type="transmembrane region" description="Helical" evidence="1">
    <location>
        <begin position="301"/>
        <end position="318"/>
    </location>
</feature>
<dbReference type="Proteomes" id="UP000319411">
    <property type="component" value="Plasmid unnamed1"/>
</dbReference>
<evidence type="ECO:0000256" key="1">
    <source>
        <dbReference type="SAM" id="Phobius"/>
    </source>
</evidence>
<geneLocation type="plasmid" evidence="3 4">
    <name>unnamed1</name>
</geneLocation>
<feature type="transmembrane region" description="Helical" evidence="1">
    <location>
        <begin position="222"/>
        <end position="238"/>
    </location>
</feature>
<feature type="transmembrane region" description="Helical" evidence="1">
    <location>
        <begin position="199"/>
        <end position="217"/>
    </location>
</feature>
<keyword evidence="3" id="KW-0808">Transferase</keyword>
<reference evidence="3 4" key="1">
    <citation type="submission" date="2018-10" db="EMBL/GenBank/DDBJ databases">
        <title>Genome Sequencing of Pantoea dispersa DSM 32899.</title>
        <authorList>
            <person name="Nawrath M."/>
            <person name="Ottenheim C."/>
            <person name="Wilm A."/>
            <person name="Zimmermann W."/>
            <person name="Wu J.C."/>
        </authorList>
    </citation>
    <scope>NUCLEOTIDE SEQUENCE [LARGE SCALE GENOMIC DNA]</scope>
    <source>
        <strain evidence="3 4">DSM 32899</strain>
        <plasmid evidence="3 4">unnamed1</plasmid>
    </source>
</reference>
<dbReference type="PANTHER" id="PTHR23028">
    <property type="entry name" value="ACETYLTRANSFERASE"/>
    <property type="match status" value="1"/>
</dbReference>
<feature type="transmembrane region" description="Helical" evidence="1">
    <location>
        <begin position="339"/>
        <end position="358"/>
    </location>
</feature>